<keyword evidence="1" id="KW-0479">Metal-binding</keyword>
<sequence>MRLSLFDAHRLGVWGLRDSIVDISDLIDSSIRPDDRMNALIEHWPQLRPAVEIASRSVGTALSDVVLRAPQPRPTKIVAAAANHAAHLQEMTTRGSTQPSGTIEKYRGFLKAPSSIVGPDAAIELPYHDRRIDHEGELGVVMGARARRVTREDALRYVFGYVPLLDITMRGEEDRPYRKSFDTFTPIGPAIVTADEVPDPDVLDLQLRVNGEVRQRGNTAEFIYDVPRLIEVYSEAMTLEPGDIIATGTVDGVSRLVGGDVIALTIEGLPTLHMPVLAADLRPSTT</sequence>
<dbReference type="Proteomes" id="UP000597656">
    <property type="component" value="Unassembled WGS sequence"/>
</dbReference>
<dbReference type="Pfam" id="PF01557">
    <property type="entry name" value="FAA_hydrolase"/>
    <property type="match status" value="1"/>
</dbReference>
<organism evidence="3 4">
    <name type="scientific">Lentzea pudingi</name>
    <dbReference type="NCBI Taxonomy" id="1789439"/>
    <lineage>
        <taxon>Bacteria</taxon>
        <taxon>Bacillati</taxon>
        <taxon>Actinomycetota</taxon>
        <taxon>Actinomycetes</taxon>
        <taxon>Pseudonocardiales</taxon>
        <taxon>Pseudonocardiaceae</taxon>
        <taxon>Lentzea</taxon>
    </lineage>
</organism>
<feature type="domain" description="Fumarylacetoacetase-like C-terminal" evidence="2">
    <location>
        <begin position="76"/>
        <end position="276"/>
    </location>
</feature>
<keyword evidence="4" id="KW-1185">Reference proteome</keyword>
<evidence type="ECO:0000256" key="1">
    <source>
        <dbReference type="ARBA" id="ARBA00022723"/>
    </source>
</evidence>
<dbReference type="PANTHER" id="PTHR11820:SF7">
    <property type="entry name" value="ACYLPYRUVASE FAHD1, MITOCHONDRIAL"/>
    <property type="match status" value="1"/>
</dbReference>
<dbReference type="PANTHER" id="PTHR11820">
    <property type="entry name" value="ACYLPYRUVASE"/>
    <property type="match status" value="1"/>
</dbReference>
<dbReference type="InterPro" id="IPR011234">
    <property type="entry name" value="Fumarylacetoacetase-like_C"/>
</dbReference>
<dbReference type="InterPro" id="IPR036663">
    <property type="entry name" value="Fumarylacetoacetase_C_sf"/>
</dbReference>
<evidence type="ECO:0000259" key="2">
    <source>
        <dbReference type="Pfam" id="PF01557"/>
    </source>
</evidence>
<protein>
    <recommendedName>
        <fullName evidence="2">Fumarylacetoacetase-like C-terminal domain-containing protein</fullName>
    </recommendedName>
</protein>
<accession>A0ABQ2IVB8</accession>
<reference evidence="4" key="1">
    <citation type="journal article" date="2019" name="Int. J. Syst. Evol. Microbiol.">
        <title>The Global Catalogue of Microorganisms (GCM) 10K type strain sequencing project: providing services to taxonomists for standard genome sequencing and annotation.</title>
        <authorList>
            <consortium name="The Broad Institute Genomics Platform"/>
            <consortium name="The Broad Institute Genome Sequencing Center for Infectious Disease"/>
            <person name="Wu L."/>
            <person name="Ma J."/>
        </authorList>
    </citation>
    <scope>NUCLEOTIDE SEQUENCE [LARGE SCALE GENOMIC DNA]</scope>
    <source>
        <strain evidence="4">CGMCC 4.7319</strain>
    </source>
</reference>
<gene>
    <name evidence="3" type="ORF">GCM10011609_85080</name>
</gene>
<name>A0ABQ2IVB8_9PSEU</name>
<comment type="caution">
    <text evidence="3">The sequence shown here is derived from an EMBL/GenBank/DDBJ whole genome shotgun (WGS) entry which is preliminary data.</text>
</comment>
<dbReference type="EMBL" id="BMNC01000028">
    <property type="protein sequence ID" value="GGN28701.1"/>
    <property type="molecule type" value="Genomic_DNA"/>
</dbReference>
<dbReference type="Gene3D" id="3.90.850.10">
    <property type="entry name" value="Fumarylacetoacetase-like, C-terminal domain"/>
    <property type="match status" value="1"/>
</dbReference>
<evidence type="ECO:0000313" key="4">
    <source>
        <dbReference type="Proteomes" id="UP000597656"/>
    </source>
</evidence>
<proteinExistence type="predicted"/>
<dbReference type="SUPFAM" id="SSF56529">
    <property type="entry name" value="FAH"/>
    <property type="match status" value="1"/>
</dbReference>
<evidence type="ECO:0000313" key="3">
    <source>
        <dbReference type="EMBL" id="GGN28701.1"/>
    </source>
</evidence>